<dbReference type="PANTHER" id="PTHR46825">
    <property type="entry name" value="D-ALANYL-D-ALANINE-CARBOXYPEPTIDASE/ENDOPEPTIDASE AMPH"/>
    <property type="match status" value="1"/>
</dbReference>
<dbReference type="Gene3D" id="3.40.710.10">
    <property type="entry name" value="DD-peptidase/beta-lactamase superfamily"/>
    <property type="match status" value="1"/>
</dbReference>
<dbReference type="InterPro" id="IPR050491">
    <property type="entry name" value="AmpC-like"/>
</dbReference>
<dbReference type="Proteomes" id="UP000051790">
    <property type="component" value="Unassembled WGS sequence"/>
</dbReference>
<name>A0A0R1QNJ6_9LACO</name>
<dbReference type="PATRIC" id="fig|1423769.4.peg.1338"/>
<sequence>MISMAFEAEFQQLDALNDQGHFNGAYAVVAPDAVLHERAMGQADFEQNLAFTPTTTTAIGSVSKQFTMAAVLQLAEAGKLSLQDPLSDYVPEFDHAEEISLENLLTMQSGITDYTEILVGQLMGASIARGDSQSKAGFDALVAASNDLPKPQLLEILNGHPLKSQPGTEFAYCNANYALLTLVVEAVSHTPFAEYVKANIFQPLGMTTAASGTQYSQANGYANVDGVQTPSGHGNHQAGDGSIVLSLRDFELWAQAILNQKLLSPESWQLAETMHHNIYGMGFMQQGTGIGHGGHIYGFWSGIFISPDQKRATVFLYNRSDSAMAPDQPWTDQLNAWHEAFWQAD</sequence>
<evidence type="ECO:0000313" key="2">
    <source>
        <dbReference type="EMBL" id="KRL44244.1"/>
    </source>
</evidence>
<evidence type="ECO:0000259" key="1">
    <source>
        <dbReference type="Pfam" id="PF00144"/>
    </source>
</evidence>
<dbReference type="InterPro" id="IPR012338">
    <property type="entry name" value="Beta-lactam/transpept-like"/>
</dbReference>
<dbReference type="EMBL" id="AZEU01000164">
    <property type="protein sequence ID" value="KRL44244.1"/>
    <property type="molecule type" value="Genomic_DNA"/>
</dbReference>
<feature type="domain" description="Beta-lactamase-related" evidence="1">
    <location>
        <begin position="13"/>
        <end position="325"/>
    </location>
</feature>
<proteinExistence type="predicted"/>
<organism evidence="2 3">
    <name type="scientific">Lacticaseibacillus manihotivorans DSM 13343 = JCM 12514</name>
    <dbReference type="NCBI Taxonomy" id="1423769"/>
    <lineage>
        <taxon>Bacteria</taxon>
        <taxon>Bacillati</taxon>
        <taxon>Bacillota</taxon>
        <taxon>Bacilli</taxon>
        <taxon>Lactobacillales</taxon>
        <taxon>Lactobacillaceae</taxon>
        <taxon>Lacticaseibacillus</taxon>
    </lineage>
</organism>
<keyword evidence="3" id="KW-1185">Reference proteome</keyword>
<dbReference type="OrthoDB" id="9803467at2"/>
<dbReference type="SUPFAM" id="SSF56601">
    <property type="entry name" value="beta-lactamase/transpeptidase-like"/>
    <property type="match status" value="1"/>
</dbReference>
<comment type="caution">
    <text evidence="2">The sequence shown here is derived from an EMBL/GenBank/DDBJ whole genome shotgun (WGS) entry which is preliminary data.</text>
</comment>
<dbReference type="PANTHER" id="PTHR46825:SF9">
    <property type="entry name" value="BETA-LACTAMASE-RELATED DOMAIN-CONTAINING PROTEIN"/>
    <property type="match status" value="1"/>
</dbReference>
<protein>
    <submittedName>
        <fullName evidence="2">PbpE</fullName>
    </submittedName>
</protein>
<dbReference type="Pfam" id="PF00144">
    <property type="entry name" value="Beta-lactamase"/>
    <property type="match status" value="1"/>
</dbReference>
<dbReference type="AlphaFoldDB" id="A0A0R1QNJ6"/>
<evidence type="ECO:0000313" key="3">
    <source>
        <dbReference type="Proteomes" id="UP000051790"/>
    </source>
</evidence>
<gene>
    <name evidence="2" type="ORF">FD01_GL001239</name>
</gene>
<reference evidence="2 3" key="1">
    <citation type="journal article" date="2015" name="Genome Announc.">
        <title>Expanding the biotechnology potential of lactobacilli through comparative genomics of 213 strains and associated genera.</title>
        <authorList>
            <person name="Sun Z."/>
            <person name="Harris H.M."/>
            <person name="McCann A."/>
            <person name="Guo C."/>
            <person name="Argimon S."/>
            <person name="Zhang W."/>
            <person name="Yang X."/>
            <person name="Jeffery I.B."/>
            <person name="Cooney J.C."/>
            <person name="Kagawa T.F."/>
            <person name="Liu W."/>
            <person name="Song Y."/>
            <person name="Salvetti E."/>
            <person name="Wrobel A."/>
            <person name="Rasinkangas P."/>
            <person name="Parkhill J."/>
            <person name="Rea M.C."/>
            <person name="O'Sullivan O."/>
            <person name="Ritari J."/>
            <person name="Douillard F.P."/>
            <person name="Paul Ross R."/>
            <person name="Yang R."/>
            <person name="Briner A.E."/>
            <person name="Felis G.E."/>
            <person name="de Vos W.M."/>
            <person name="Barrangou R."/>
            <person name="Klaenhammer T.R."/>
            <person name="Caufield P.W."/>
            <person name="Cui Y."/>
            <person name="Zhang H."/>
            <person name="O'Toole P.W."/>
        </authorList>
    </citation>
    <scope>NUCLEOTIDE SEQUENCE [LARGE SCALE GENOMIC DNA]</scope>
    <source>
        <strain evidence="2 3">DSM 13343</strain>
    </source>
</reference>
<accession>A0A0R1QNJ6</accession>
<dbReference type="InterPro" id="IPR001466">
    <property type="entry name" value="Beta-lactam-related"/>
</dbReference>